<dbReference type="InterPro" id="IPR036034">
    <property type="entry name" value="PDZ_sf"/>
</dbReference>
<dbReference type="Pfam" id="PF03572">
    <property type="entry name" value="Peptidase_S41"/>
    <property type="match status" value="1"/>
</dbReference>
<dbReference type="GO" id="GO:0006508">
    <property type="term" value="P:proteolysis"/>
    <property type="evidence" value="ECO:0007669"/>
    <property type="project" value="UniProtKB-KW"/>
</dbReference>
<evidence type="ECO:0000313" key="9">
    <source>
        <dbReference type="Proteomes" id="UP000639772"/>
    </source>
</evidence>
<dbReference type="InterPro" id="IPR001478">
    <property type="entry name" value="PDZ"/>
</dbReference>
<dbReference type="PANTHER" id="PTHR32060:SF31">
    <property type="entry name" value="CARBOXYL-TERMINAL-PROCESSING PEPTIDASE 1, CHLOROPLASTIC"/>
    <property type="match status" value="1"/>
</dbReference>
<dbReference type="FunFam" id="2.30.42.10:FF:000146">
    <property type="entry name" value="Carboxyl-terminal-processing peptidase 1, chloroplastic"/>
    <property type="match status" value="1"/>
</dbReference>
<evidence type="ECO:0000256" key="3">
    <source>
        <dbReference type="ARBA" id="ARBA00022801"/>
    </source>
</evidence>
<dbReference type="OrthoDB" id="43580at2759"/>
<keyword evidence="4" id="KW-0720">Serine protease</keyword>
<evidence type="ECO:0000256" key="2">
    <source>
        <dbReference type="ARBA" id="ARBA00022670"/>
    </source>
</evidence>
<dbReference type="PROSITE" id="PS50106">
    <property type="entry name" value="PDZ"/>
    <property type="match status" value="1"/>
</dbReference>
<organism evidence="8 9">
    <name type="scientific">Vanilla planifolia</name>
    <name type="common">Vanilla</name>
    <dbReference type="NCBI Taxonomy" id="51239"/>
    <lineage>
        <taxon>Eukaryota</taxon>
        <taxon>Viridiplantae</taxon>
        <taxon>Streptophyta</taxon>
        <taxon>Embryophyta</taxon>
        <taxon>Tracheophyta</taxon>
        <taxon>Spermatophyta</taxon>
        <taxon>Magnoliopsida</taxon>
        <taxon>Liliopsida</taxon>
        <taxon>Asparagales</taxon>
        <taxon>Orchidaceae</taxon>
        <taxon>Vanilloideae</taxon>
        <taxon>Vanilleae</taxon>
        <taxon>Vanilla</taxon>
    </lineage>
</organism>
<dbReference type="PANTHER" id="PTHR32060">
    <property type="entry name" value="TAIL-SPECIFIC PROTEASE"/>
    <property type="match status" value="1"/>
</dbReference>
<dbReference type="CDD" id="cd07560">
    <property type="entry name" value="Peptidase_S41_CPP"/>
    <property type="match status" value="1"/>
</dbReference>
<dbReference type="InterPro" id="IPR029045">
    <property type="entry name" value="ClpP/crotonase-like_dom_sf"/>
</dbReference>
<dbReference type="FunFam" id="3.90.226.10:FF:000023">
    <property type="entry name" value="Carboxyl-terminal processing protease"/>
    <property type="match status" value="1"/>
</dbReference>
<dbReference type="InterPro" id="IPR041489">
    <property type="entry name" value="PDZ_6"/>
</dbReference>
<dbReference type="NCBIfam" id="TIGR00225">
    <property type="entry name" value="prc"/>
    <property type="match status" value="1"/>
</dbReference>
<evidence type="ECO:0000313" key="8">
    <source>
        <dbReference type="EMBL" id="KAG0456630.1"/>
    </source>
</evidence>
<dbReference type="InterPro" id="IPR004447">
    <property type="entry name" value="Peptidase_S41A"/>
</dbReference>
<sequence>MQYKKYIFQNDIQTRSGAHGVIRKMLSTLEDPYTRFLTPAEFSKMARYDVTGIGINLREVPDQDGAAKIKVLGVLLEGPAHSAGVRQGDELLSVNGLSVKGKSAFEVSSMLQGPKETFVDIEVRHGDCGPIHSLTLQRKNVARTPVFYRLENLGKESVPVGYIQIKEFNALARKDLMIALNKLHQYGATYLVLDLRNNLGGLVQAGIEVAKLFLDQGETVIYTAGRNSEVQNTFIAEGAPFSTNKVIILVNNKTASASEIVASALRDNCKAVLVGEKTYGKGLIQSVYELRDGSGLVVTIGKYITPGHKDINGNGIEPDFSKFPGLNEVRWKLDRCELLRSGLDPKPVVH</sequence>
<reference evidence="8 9" key="1">
    <citation type="journal article" date="2020" name="Nat. Food">
        <title>A phased Vanilla planifolia genome enables genetic improvement of flavour and production.</title>
        <authorList>
            <person name="Hasing T."/>
            <person name="Tang H."/>
            <person name="Brym M."/>
            <person name="Khazi F."/>
            <person name="Huang T."/>
            <person name="Chambers A.H."/>
        </authorList>
    </citation>
    <scope>NUCLEOTIDE SEQUENCE [LARGE SCALE GENOMIC DNA]</scope>
    <source>
        <tissue evidence="8">Leaf</tissue>
    </source>
</reference>
<dbReference type="CDD" id="cd06782">
    <property type="entry name" value="cpPDZ_CPP-like"/>
    <property type="match status" value="1"/>
</dbReference>
<protein>
    <recommendedName>
        <fullName evidence="6">C-terminal processing peptidase</fullName>
        <ecNumber evidence="6">3.4.21.102</ecNumber>
    </recommendedName>
</protein>
<evidence type="ECO:0000256" key="5">
    <source>
        <dbReference type="ARBA" id="ARBA00051784"/>
    </source>
</evidence>
<dbReference type="Gene3D" id="2.30.42.10">
    <property type="match status" value="1"/>
</dbReference>
<dbReference type="GO" id="GO:0004252">
    <property type="term" value="F:serine-type endopeptidase activity"/>
    <property type="evidence" value="ECO:0007669"/>
    <property type="project" value="UniProtKB-EC"/>
</dbReference>
<evidence type="ECO:0000256" key="6">
    <source>
        <dbReference type="ARBA" id="ARBA00066637"/>
    </source>
</evidence>
<dbReference type="SMART" id="SM00245">
    <property type="entry name" value="TSPc"/>
    <property type="match status" value="1"/>
</dbReference>
<evidence type="ECO:0000256" key="4">
    <source>
        <dbReference type="ARBA" id="ARBA00022825"/>
    </source>
</evidence>
<dbReference type="Gene3D" id="3.30.750.44">
    <property type="match status" value="1"/>
</dbReference>
<comment type="caution">
    <text evidence="8">The sequence shown here is derived from an EMBL/GenBank/DDBJ whole genome shotgun (WGS) entry which is preliminary data.</text>
</comment>
<comment type="similarity">
    <text evidence="1">Belongs to the peptidase S41A family.</text>
</comment>
<dbReference type="AlphaFoldDB" id="A0A835PQ93"/>
<evidence type="ECO:0000259" key="7">
    <source>
        <dbReference type="PROSITE" id="PS50106"/>
    </source>
</evidence>
<dbReference type="EMBL" id="JADCNM010000013">
    <property type="protein sequence ID" value="KAG0456630.1"/>
    <property type="molecule type" value="Genomic_DNA"/>
</dbReference>
<accession>A0A835PQ93</accession>
<feature type="domain" description="PDZ" evidence="7">
    <location>
        <begin position="39"/>
        <end position="112"/>
    </location>
</feature>
<comment type="catalytic activity">
    <reaction evidence="5">
        <text>The enzyme shows specific recognition of a C-terminal tripeptide, Xaa-Yaa-Zaa, in which Xaa is preferably Ala or Leu, Yaa is preferably Ala or Tyr, and Zaa is preferably Ala, but then cleaves at a variable distance from the C-terminus. A typical cleavage is -Ala-Ala-|-Arg-Ala-Ala-Lys-Glu-Asn-Tyr-Ala-Leu-Ala-Ala.</text>
        <dbReference type="EC" id="3.4.21.102"/>
    </reaction>
</comment>
<proteinExistence type="inferred from homology"/>
<name>A0A835PQ93_VANPL</name>
<dbReference type="Pfam" id="PF17820">
    <property type="entry name" value="PDZ_6"/>
    <property type="match status" value="1"/>
</dbReference>
<dbReference type="EC" id="3.4.21.102" evidence="6"/>
<dbReference type="SUPFAM" id="SSF50156">
    <property type="entry name" value="PDZ domain-like"/>
    <property type="match status" value="1"/>
</dbReference>
<dbReference type="Proteomes" id="UP000639772">
    <property type="component" value="Chromosome 13"/>
</dbReference>
<keyword evidence="2" id="KW-0645">Protease</keyword>
<dbReference type="SUPFAM" id="SSF52096">
    <property type="entry name" value="ClpP/crotonase"/>
    <property type="match status" value="1"/>
</dbReference>
<dbReference type="Gene3D" id="3.90.226.10">
    <property type="entry name" value="2-enoyl-CoA Hydratase, Chain A, domain 1"/>
    <property type="match status" value="1"/>
</dbReference>
<gene>
    <name evidence="8" type="ORF">HPP92_024418</name>
</gene>
<dbReference type="SMART" id="SM00228">
    <property type="entry name" value="PDZ"/>
    <property type="match status" value="1"/>
</dbReference>
<dbReference type="InterPro" id="IPR005151">
    <property type="entry name" value="Tail-specific_protease"/>
</dbReference>
<keyword evidence="3" id="KW-0378">Hydrolase</keyword>
<evidence type="ECO:0000256" key="1">
    <source>
        <dbReference type="ARBA" id="ARBA00009179"/>
    </source>
</evidence>